<keyword evidence="5 8" id="KW-0862">Zinc</keyword>
<feature type="binding site" evidence="8">
    <location>
        <position position="62"/>
    </location>
    <ligand>
        <name>Zn(2+)</name>
        <dbReference type="ChEBI" id="CHEBI:29105"/>
        <label>2</label>
    </ligand>
</feature>
<comment type="cofactor">
    <cofactor evidence="8">
        <name>Mg(2+)</name>
        <dbReference type="ChEBI" id="CHEBI:18420"/>
    </cofactor>
    <text evidence="8">Binds 1 Mg(2+) ion.</text>
</comment>
<comment type="similarity">
    <text evidence="1 9">Belongs to the alkaline phosphatase family.</text>
</comment>
<feature type="binding site" evidence="8">
    <location>
        <position position="286"/>
    </location>
    <ligand>
        <name>Zn(2+)</name>
        <dbReference type="ChEBI" id="CHEBI:29105"/>
        <label>2</label>
    </ligand>
</feature>
<feature type="binding site" evidence="8">
    <location>
        <position position="290"/>
    </location>
    <ligand>
        <name>Zn(2+)</name>
        <dbReference type="ChEBI" id="CHEBI:29105"/>
        <label>2</label>
    </ligand>
</feature>
<dbReference type="Pfam" id="PF00245">
    <property type="entry name" value="Alk_phosphatase"/>
    <property type="match status" value="1"/>
</dbReference>
<evidence type="ECO:0000256" key="4">
    <source>
        <dbReference type="ARBA" id="ARBA00022801"/>
    </source>
</evidence>
<reference evidence="13" key="1">
    <citation type="submission" date="2016-10" db="EMBL/GenBank/DDBJ databases">
        <authorList>
            <person name="de Groot N.N."/>
        </authorList>
    </citation>
    <scope>NUCLEOTIDE SEQUENCE [LARGE SCALE GENOMIC DNA]</scope>
    <source>
        <strain evidence="13">10nlg</strain>
    </source>
</reference>
<evidence type="ECO:0000256" key="6">
    <source>
        <dbReference type="ARBA" id="ARBA00022842"/>
    </source>
</evidence>
<keyword evidence="13" id="KW-1185">Reference proteome</keyword>
<comment type="caution">
    <text evidence="12">The sequence shown here is derived from an EMBL/GenBank/DDBJ whole genome shotgun (WGS) entry which is preliminary data.</text>
</comment>
<evidence type="ECO:0000256" key="2">
    <source>
        <dbReference type="ARBA" id="ARBA00022553"/>
    </source>
</evidence>
<dbReference type="InterPro" id="IPR017850">
    <property type="entry name" value="Alkaline_phosphatase_core_sf"/>
</dbReference>
<keyword evidence="3 8" id="KW-0479">Metal-binding</keyword>
<feature type="binding site" evidence="8">
    <location>
        <position position="329"/>
    </location>
    <ligand>
        <name>Zn(2+)</name>
        <dbReference type="ChEBI" id="CHEBI:29105"/>
        <label>2</label>
    </ligand>
</feature>
<dbReference type="PROSITE" id="PS51257">
    <property type="entry name" value="PROKAR_LIPOPROTEIN"/>
    <property type="match status" value="1"/>
</dbReference>
<dbReference type="PRINTS" id="PR00113">
    <property type="entry name" value="ALKPHPHTASE"/>
</dbReference>
<evidence type="ECO:0000256" key="11">
    <source>
        <dbReference type="SAM" id="SignalP"/>
    </source>
</evidence>
<keyword evidence="11" id="KW-0732">Signal</keyword>
<feature type="binding site" evidence="8">
    <location>
        <position position="281"/>
    </location>
    <ligand>
        <name>Mg(2+)</name>
        <dbReference type="ChEBI" id="CHEBI:18420"/>
    </ligand>
</feature>
<dbReference type="EMBL" id="FOGV01000013">
    <property type="protein sequence ID" value="SES05950.1"/>
    <property type="molecule type" value="Genomic_DNA"/>
</dbReference>
<proteinExistence type="inferred from homology"/>
<dbReference type="PANTHER" id="PTHR11596">
    <property type="entry name" value="ALKALINE PHOSPHATASE"/>
    <property type="match status" value="1"/>
</dbReference>
<evidence type="ECO:0000256" key="7">
    <source>
        <dbReference type="PIRSR" id="PIRSR601952-1"/>
    </source>
</evidence>
<keyword evidence="6 8" id="KW-0460">Magnesium</keyword>
<keyword evidence="4" id="KW-0378">Hydrolase</keyword>
<evidence type="ECO:0000256" key="8">
    <source>
        <dbReference type="PIRSR" id="PIRSR601952-2"/>
    </source>
</evidence>
<dbReference type="GO" id="GO:0004035">
    <property type="term" value="F:alkaline phosphatase activity"/>
    <property type="evidence" value="ECO:0007669"/>
    <property type="project" value="TreeGrafter"/>
</dbReference>
<feature type="binding site" evidence="8">
    <location>
        <position position="441"/>
    </location>
    <ligand>
        <name>Zn(2+)</name>
        <dbReference type="ChEBI" id="CHEBI:29105"/>
        <label>2</label>
    </ligand>
</feature>
<feature type="binding site" evidence="8">
    <location>
        <position position="159"/>
    </location>
    <ligand>
        <name>Mg(2+)</name>
        <dbReference type="ChEBI" id="CHEBI:18420"/>
    </ligand>
</feature>
<dbReference type="Gene3D" id="1.10.60.40">
    <property type="match status" value="1"/>
</dbReference>
<protein>
    <submittedName>
        <fullName evidence="12">Alkaline phosphatase</fullName>
    </submittedName>
</protein>
<evidence type="ECO:0000256" key="3">
    <source>
        <dbReference type="ARBA" id="ARBA00022723"/>
    </source>
</evidence>
<gene>
    <name evidence="12" type="ORF">SAMN05444126_11338</name>
</gene>
<dbReference type="SMART" id="SM00098">
    <property type="entry name" value="alkPPc"/>
    <property type="match status" value="1"/>
</dbReference>
<dbReference type="Gene3D" id="3.40.720.10">
    <property type="entry name" value="Alkaline Phosphatase, subunit A"/>
    <property type="match status" value="1"/>
</dbReference>
<keyword evidence="2" id="KW-0597">Phosphoprotein</keyword>
<feature type="binding site" evidence="8">
    <location>
        <position position="328"/>
    </location>
    <ligand>
        <name>Zn(2+)</name>
        <dbReference type="ChEBI" id="CHEBI:29105"/>
        <label>2</label>
    </ligand>
</feature>
<dbReference type="PROSITE" id="PS00123">
    <property type="entry name" value="ALKALINE_PHOSPHATASE"/>
    <property type="match status" value="1"/>
</dbReference>
<dbReference type="AlphaFoldDB" id="A0A1H9U8P5"/>
<evidence type="ECO:0000313" key="13">
    <source>
        <dbReference type="Proteomes" id="UP000199318"/>
    </source>
</evidence>
<evidence type="ECO:0000256" key="1">
    <source>
        <dbReference type="ARBA" id="ARBA00005984"/>
    </source>
</evidence>
<feature type="binding site" evidence="8">
    <location>
        <position position="157"/>
    </location>
    <ligand>
        <name>Mg(2+)</name>
        <dbReference type="ChEBI" id="CHEBI:18420"/>
    </ligand>
</feature>
<accession>A0A1H9U8P5</accession>
<evidence type="ECO:0000256" key="9">
    <source>
        <dbReference type="RuleBase" id="RU003946"/>
    </source>
</evidence>
<dbReference type="RefSeq" id="WP_093072997.1">
    <property type="nucleotide sequence ID" value="NZ_BJVE01000017.1"/>
</dbReference>
<feature type="region of interest" description="Disordered" evidence="10">
    <location>
        <begin position="25"/>
        <end position="53"/>
    </location>
</feature>
<organism evidence="12 13">
    <name type="scientific">Salisediminibacterium halotolerans</name>
    <dbReference type="NCBI Taxonomy" id="517425"/>
    <lineage>
        <taxon>Bacteria</taxon>
        <taxon>Bacillati</taxon>
        <taxon>Bacillota</taxon>
        <taxon>Bacilli</taxon>
        <taxon>Bacillales</taxon>
        <taxon>Bacillaceae</taxon>
        <taxon>Salisediminibacterium</taxon>
    </lineage>
</organism>
<evidence type="ECO:0000313" key="12">
    <source>
        <dbReference type="EMBL" id="SES05950.1"/>
    </source>
</evidence>
<name>A0A1H9U8P5_9BACI</name>
<comment type="cofactor">
    <cofactor evidence="8">
        <name>Zn(2+)</name>
        <dbReference type="ChEBI" id="CHEBI:29105"/>
    </cofactor>
    <text evidence="8">Binds 2 Zn(2+) ions.</text>
</comment>
<feature type="compositionally biased region" description="Acidic residues" evidence="10">
    <location>
        <begin position="25"/>
        <end position="50"/>
    </location>
</feature>
<evidence type="ECO:0000256" key="10">
    <source>
        <dbReference type="SAM" id="MobiDB-lite"/>
    </source>
</evidence>
<evidence type="ECO:0000256" key="5">
    <source>
        <dbReference type="ARBA" id="ARBA00022833"/>
    </source>
</evidence>
<feature type="binding site" evidence="8">
    <location>
        <position position="62"/>
    </location>
    <ligand>
        <name>Mg(2+)</name>
        <dbReference type="ChEBI" id="CHEBI:18420"/>
    </ligand>
</feature>
<feature type="signal peptide" evidence="11">
    <location>
        <begin position="1"/>
        <end position="20"/>
    </location>
</feature>
<dbReference type="OrthoDB" id="9794455at2"/>
<dbReference type="SUPFAM" id="SSF53649">
    <property type="entry name" value="Alkaline phosphatase-like"/>
    <property type="match status" value="1"/>
</dbReference>
<sequence>MKRQWFTAAGALGLSAALIAGCSTETEDEVEAGNDNANDSENEASSDEESDQPKNVIMMIGDGMGMGQIEVTRLLEHGKEGILSMEEMPHSALMRTYSANNWVTDSAAAGTGIATSEKTDNGVLGMSPDGEELDSVLKLFQEHDRSVGVVSNNTVTDATPAAFTANVEDRGGQDEIARQMYEEEYDVMLGGGEDYWLPDEQDGDNLIEELEEKGYDTPTDRDELLDIDDPDQLLGLFHPSFMTYKNDYDLRDSNEPSLEEMTEVALESLSQDDNGFFAMIEGARIDHAAHAADIPGVWQETIEFDRTVADVREWASDRDDTLVVVLADHETMGVTASETMDKEALRNVEGSPEYYVEEKFDFDEDEGKFTTESVQSVMQEYAGVEMSDEDVADLNEYIYDEDGELKFPHEQGWEVGSFIADYHGAGIMSREVREGSSTGGHSADMVPVFAEGLGAENFDGTYDNTDIVQLIAELSGLGFEPGEIIEE</sequence>
<dbReference type="GO" id="GO:0046872">
    <property type="term" value="F:metal ion binding"/>
    <property type="evidence" value="ECO:0007669"/>
    <property type="project" value="UniProtKB-KW"/>
</dbReference>
<dbReference type="STRING" id="1464123.SAMN05444126_11338"/>
<feature type="chain" id="PRO_5039398943" evidence="11">
    <location>
        <begin position="21"/>
        <end position="487"/>
    </location>
</feature>
<dbReference type="InterPro" id="IPR001952">
    <property type="entry name" value="Alkaline_phosphatase"/>
</dbReference>
<dbReference type="PANTHER" id="PTHR11596:SF5">
    <property type="entry name" value="ALKALINE PHOSPHATASE"/>
    <property type="match status" value="1"/>
</dbReference>
<dbReference type="CDD" id="cd16012">
    <property type="entry name" value="ALP"/>
    <property type="match status" value="1"/>
</dbReference>
<feature type="active site" description="Phosphoserine intermediate" evidence="7">
    <location>
        <position position="106"/>
    </location>
</feature>
<dbReference type="InterPro" id="IPR018299">
    <property type="entry name" value="Alkaline_phosphatase_AS"/>
</dbReference>
<dbReference type="Proteomes" id="UP000199318">
    <property type="component" value="Unassembled WGS sequence"/>
</dbReference>